<dbReference type="InterPro" id="IPR019734">
    <property type="entry name" value="TPR_rpt"/>
</dbReference>
<organism evidence="14 15">
    <name type="scientific">Taphrina deformans (strain PYCC 5710 / ATCC 11124 / CBS 356.35 / IMI 108563 / JCM 9778 / NBRC 8474)</name>
    <name type="common">Peach leaf curl fungus</name>
    <name type="synonym">Lalaria deformans</name>
    <dbReference type="NCBI Taxonomy" id="1097556"/>
    <lineage>
        <taxon>Eukaryota</taxon>
        <taxon>Fungi</taxon>
        <taxon>Dikarya</taxon>
        <taxon>Ascomycota</taxon>
        <taxon>Taphrinomycotina</taxon>
        <taxon>Taphrinomycetes</taxon>
        <taxon>Taphrinales</taxon>
        <taxon>Taphrinaceae</taxon>
        <taxon>Taphrina</taxon>
    </lineage>
</organism>
<evidence type="ECO:0000256" key="11">
    <source>
        <dbReference type="PROSITE-ProRule" id="PRU00339"/>
    </source>
</evidence>
<comment type="catalytic activity">
    <reaction evidence="1">
        <text>[protein]-peptidylproline (omega=180) = [protein]-peptidylproline (omega=0)</text>
        <dbReference type="Rhea" id="RHEA:16237"/>
        <dbReference type="Rhea" id="RHEA-COMP:10747"/>
        <dbReference type="Rhea" id="RHEA-COMP:10748"/>
        <dbReference type="ChEBI" id="CHEBI:83833"/>
        <dbReference type="ChEBI" id="CHEBI:83834"/>
        <dbReference type="EC" id="5.2.1.8"/>
    </reaction>
</comment>
<dbReference type="PROSITE" id="PS50072">
    <property type="entry name" value="CSA_PPIASE_2"/>
    <property type="match status" value="1"/>
</dbReference>
<proteinExistence type="inferred from homology"/>
<dbReference type="Pfam" id="PF00160">
    <property type="entry name" value="Pro_isomerase"/>
    <property type="match status" value="1"/>
</dbReference>
<dbReference type="Gene3D" id="1.25.40.10">
    <property type="entry name" value="Tetratricopeptide repeat domain"/>
    <property type="match status" value="1"/>
</dbReference>
<gene>
    <name evidence="14" type="ORF">TAPDE_003245</name>
</gene>
<feature type="compositionally biased region" description="Basic and acidic residues" evidence="12">
    <location>
        <begin position="187"/>
        <end position="198"/>
    </location>
</feature>
<keyword evidence="7" id="KW-0677">Repeat</keyword>
<accession>R4XBX3</accession>
<dbReference type="InterPro" id="IPR002130">
    <property type="entry name" value="Cyclophilin-type_PPIase_dom"/>
</dbReference>
<feature type="repeat" description="TPR" evidence="11">
    <location>
        <begin position="207"/>
        <end position="240"/>
    </location>
</feature>
<name>R4XBX3_TAPDE</name>
<evidence type="ECO:0000256" key="6">
    <source>
        <dbReference type="ARBA" id="ARBA00022490"/>
    </source>
</evidence>
<dbReference type="CDD" id="cd01926">
    <property type="entry name" value="cyclophilin_ABH_like"/>
    <property type="match status" value="1"/>
</dbReference>
<evidence type="ECO:0000256" key="2">
    <source>
        <dbReference type="ARBA" id="ARBA00002388"/>
    </source>
</evidence>
<dbReference type="SUPFAM" id="SSF48452">
    <property type="entry name" value="TPR-like"/>
    <property type="match status" value="1"/>
</dbReference>
<dbReference type="EMBL" id="CAHR02000119">
    <property type="protein sequence ID" value="CCG83065.1"/>
    <property type="molecule type" value="Genomic_DNA"/>
</dbReference>
<dbReference type="eggNOG" id="KOG0546">
    <property type="taxonomic scope" value="Eukaryota"/>
</dbReference>
<comment type="function">
    <text evidence="2">PPIases accelerate the folding of proteins. It catalyzes the cis-trans isomerization of proline imidic peptide bonds in oligopeptides.</text>
</comment>
<sequence length="360" mass="39853">MANSNVFFDITIGGRPSGRIVMELYEDVVPKTTANFKALCSGEKGVGKAGSPLHYKGSSFHRVIKNFMIQGGDFTNGDGTGGESIYGTKFEDENFERKHEKPFLLSMANAGQHTNGSQFFITTTETPHLDGKHVVFGEVVKGKGVVRSIEKQKTGSNDHPEEEVVIADCGILDPNQPDVQAEEGDPFEDHPEDHDGDKSSEAMFKIASDVKALGNQYFKSGNLEKALEKYAKALRYLLDISPDDAHIVKDQIRPLRTSLNLNSALLNLKLKHWRDAVRFATNVLDSPAPQLTDADRAKAYFRRAAGKSGTKDDEGALQDLKEAAKLMPDDEEIKKEISRVKTSIARAEARQKQAYFKMFQ</sequence>
<dbReference type="FunFam" id="1.25.40.10:FF:000029">
    <property type="entry name" value="peptidyl-prolyl cis-trans isomerase D"/>
    <property type="match status" value="1"/>
</dbReference>
<comment type="similarity">
    <text evidence="4">Belongs to the cyclophilin-type PPIase family. PPIase D subfamily.</text>
</comment>
<dbReference type="PANTHER" id="PTHR11071:SF561">
    <property type="entry name" value="PEPTIDYL-PROLYL CIS-TRANS ISOMERASE D-RELATED"/>
    <property type="match status" value="1"/>
</dbReference>
<dbReference type="GO" id="GO:0005737">
    <property type="term" value="C:cytoplasm"/>
    <property type="evidence" value="ECO:0007669"/>
    <property type="project" value="UniProtKB-SubCell"/>
</dbReference>
<comment type="caution">
    <text evidence="14">The sequence shown here is derived from an EMBL/GenBank/DDBJ whole genome shotgun (WGS) entry which is preliminary data.</text>
</comment>
<comment type="subcellular location">
    <subcellularLocation>
        <location evidence="3">Cytoplasm</location>
    </subcellularLocation>
</comment>
<evidence type="ECO:0000256" key="8">
    <source>
        <dbReference type="ARBA" id="ARBA00022803"/>
    </source>
</evidence>
<reference evidence="14 15" key="1">
    <citation type="journal article" date="2013" name="MBio">
        <title>Genome sequencing of the plant pathogen Taphrina deformans, the causal agent of peach leaf curl.</title>
        <authorList>
            <person name="Cisse O.H."/>
            <person name="Almeida J.M.G.C.F."/>
            <person name="Fonseca A."/>
            <person name="Kumar A.A."/>
            <person name="Salojaervi J."/>
            <person name="Overmyer K."/>
            <person name="Hauser P.M."/>
            <person name="Pagni M."/>
        </authorList>
    </citation>
    <scope>NUCLEOTIDE SEQUENCE [LARGE SCALE GENOMIC DNA]</scope>
    <source>
        <strain evidence="15">PYCC 5710 / ATCC 11124 / CBS 356.35 / IMI 108563 / JCM 9778 / NBRC 8474</strain>
    </source>
</reference>
<evidence type="ECO:0000313" key="14">
    <source>
        <dbReference type="EMBL" id="CCG83065.1"/>
    </source>
</evidence>
<dbReference type="Proteomes" id="UP000013776">
    <property type="component" value="Unassembled WGS sequence"/>
</dbReference>
<dbReference type="PROSITE" id="PS00170">
    <property type="entry name" value="CSA_PPIASE_1"/>
    <property type="match status" value="1"/>
</dbReference>
<dbReference type="EC" id="5.2.1.8" evidence="5"/>
<evidence type="ECO:0000256" key="5">
    <source>
        <dbReference type="ARBA" id="ARBA00013194"/>
    </source>
</evidence>
<keyword evidence="15" id="KW-1185">Reference proteome</keyword>
<evidence type="ECO:0000256" key="1">
    <source>
        <dbReference type="ARBA" id="ARBA00000971"/>
    </source>
</evidence>
<feature type="domain" description="PPIase cyclophilin-type" evidence="13">
    <location>
        <begin position="7"/>
        <end position="171"/>
    </location>
</feature>
<dbReference type="FunFam" id="2.40.100.10:FF:000009">
    <property type="entry name" value="Peptidyl-prolyl cis-trans isomerase D"/>
    <property type="match status" value="1"/>
</dbReference>
<evidence type="ECO:0000259" key="13">
    <source>
        <dbReference type="PROSITE" id="PS50072"/>
    </source>
</evidence>
<evidence type="ECO:0000313" key="15">
    <source>
        <dbReference type="Proteomes" id="UP000013776"/>
    </source>
</evidence>
<evidence type="ECO:0000256" key="9">
    <source>
        <dbReference type="ARBA" id="ARBA00023110"/>
    </source>
</evidence>
<dbReference type="GO" id="GO:0016018">
    <property type="term" value="F:cyclosporin A binding"/>
    <property type="evidence" value="ECO:0007669"/>
    <property type="project" value="TreeGrafter"/>
</dbReference>
<dbReference type="OrthoDB" id="193499at2759"/>
<dbReference type="PROSITE" id="PS50005">
    <property type="entry name" value="TPR"/>
    <property type="match status" value="1"/>
</dbReference>
<evidence type="ECO:0000256" key="10">
    <source>
        <dbReference type="ARBA" id="ARBA00023235"/>
    </source>
</evidence>
<dbReference type="SUPFAM" id="SSF50891">
    <property type="entry name" value="Cyclophilin-like"/>
    <property type="match status" value="1"/>
</dbReference>
<keyword evidence="8 11" id="KW-0802">TPR repeat</keyword>
<dbReference type="SMART" id="SM00028">
    <property type="entry name" value="TPR"/>
    <property type="match status" value="2"/>
</dbReference>
<dbReference type="GO" id="GO:0051082">
    <property type="term" value="F:unfolded protein binding"/>
    <property type="evidence" value="ECO:0007669"/>
    <property type="project" value="UniProtKB-ARBA"/>
</dbReference>
<dbReference type="STRING" id="1097556.R4XBX3"/>
<dbReference type="GO" id="GO:0042026">
    <property type="term" value="P:protein refolding"/>
    <property type="evidence" value="ECO:0007669"/>
    <property type="project" value="UniProtKB-ARBA"/>
</dbReference>
<dbReference type="PANTHER" id="PTHR11071">
    <property type="entry name" value="PEPTIDYL-PROLYL CIS-TRANS ISOMERASE"/>
    <property type="match status" value="1"/>
</dbReference>
<dbReference type="VEuPathDB" id="FungiDB:TAPDE_003245"/>
<dbReference type="GO" id="GO:0003755">
    <property type="term" value="F:peptidyl-prolyl cis-trans isomerase activity"/>
    <property type="evidence" value="ECO:0007669"/>
    <property type="project" value="UniProtKB-KW"/>
</dbReference>
<keyword evidence="10 14" id="KW-0413">Isomerase</keyword>
<dbReference type="AlphaFoldDB" id="R4XBX3"/>
<dbReference type="InterPro" id="IPR020892">
    <property type="entry name" value="Cyclophilin-type_PPIase_CS"/>
</dbReference>
<evidence type="ECO:0000256" key="3">
    <source>
        <dbReference type="ARBA" id="ARBA00004496"/>
    </source>
</evidence>
<evidence type="ECO:0000256" key="7">
    <source>
        <dbReference type="ARBA" id="ARBA00022737"/>
    </source>
</evidence>
<dbReference type="Gene3D" id="2.40.100.10">
    <property type="entry name" value="Cyclophilin-like"/>
    <property type="match status" value="1"/>
</dbReference>
<keyword evidence="9" id="KW-0697">Rotamase</keyword>
<protein>
    <recommendedName>
        <fullName evidence="5">peptidylprolyl isomerase</fullName>
        <ecNumber evidence="5">5.2.1.8</ecNumber>
    </recommendedName>
</protein>
<feature type="region of interest" description="Disordered" evidence="12">
    <location>
        <begin position="175"/>
        <end position="198"/>
    </location>
</feature>
<dbReference type="PRINTS" id="PR00153">
    <property type="entry name" value="CSAPPISMRASE"/>
</dbReference>
<evidence type="ECO:0000256" key="4">
    <source>
        <dbReference type="ARBA" id="ARBA00010898"/>
    </source>
</evidence>
<dbReference type="InterPro" id="IPR011990">
    <property type="entry name" value="TPR-like_helical_dom_sf"/>
</dbReference>
<keyword evidence="6" id="KW-0963">Cytoplasm</keyword>
<evidence type="ECO:0000256" key="12">
    <source>
        <dbReference type="SAM" id="MobiDB-lite"/>
    </source>
</evidence>
<dbReference type="InterPro" id="IPR029000">
    <property type="entry name" value="Cyclophilin-like_dom_sf"/>
</dbReference>